<accession>A0AAE4VKY1</accession>
<comment type="similarity">
    <text evidence="2">Belongs to the SLC13A/DASS transporter (TC 2.A.47) family. DIT1 subfamily.</text>
</comment>
<keyword evidence="5 6" id="KW-0472">Membrane</keyword>
<keyword evidence="8" id="KW-1185">Reference proteome</keyword>
<dbReference type="GO" id="GO:0022857">
    <property type="term" value="F:transmembrane transporter activity"/>
    <property type="evidence" value="ECO:0007669"/>
    <property type="project" value="InterPro"/>
</dbReference>
<dbReference type="NCBIfam" id="TIGR00785">
    <property type="entry name" value="dass"/>
    <property type="match status" value="1"/>
</dbReference>
<feature type="transmembrane region" description="Helical" evidence="6">
    <location>
        <begin position="226"/>
        <end position="249"/>
    </location>
</feature>
<gene>
    <name evidence="7" type="ORF">Lyticum_00387</name>
</gene>
<organism evidence="7 8">
    <name type="scientific">Lyticum sinuosum</name>
    <dbReference type="NCBI Taxonomy" id="1332059"/>
    <lineage>
        <taxon>Bacteria</taxon>
        <taxon>Pseudomonadati</taxon>
        <taxon>Pseudomonadota</taxon>
        <taxon>Alphaproteobacteria</taxon>
        <taxon>Rickettsiales</taxon>
        <taxon>Lyticum</taxon>
    </lineage>
</organism>
<feature type="transmembrane region" description="Helical" evidence="6">
    <location>
        <begin position="450"/>
        <end position="469"/>
    </location>
</feature>
<reference evidence="7" key="1">
    <citation type="submission" date="2023-02" db="EMBL/GenBank/DDBJ databases">
        <title>Host association and intracellularity evolved multiple times independently in the Rickettsiales.</title>
        <authorList>
            <person name="Castelli M."/>
            <person name="Nardi T."/>
            <person name="Gammuto L."/>
            <person name="Bellinzona G."/>
            <person name="Sabaneyeva E."/>
            <person name="Potekhin A."/>
            <person name="Serra V."/>
            <person name="Petroni G."/>
            <person name="Sassera D."/>
        </authorList>
    </citation>
    <scope>NUCLEOTIDE SEQUENCE</scope>
    <source>
        <strain evidence="7">USBL-36I1</strain>
    </source>
</reference>
<comment type="subcellular location">
    <subcellularLocation>
        <location evidence="1">Membrane</location>
        <topology evidence="1">Multi-pass membrane protein</topology>
    </subcellularLocation>
</comment>
<dbReference type="PANTHER" id="PTHR42826">
    <property type="entry name" value="DICARBOXYLATE TRANSPORTER 2.1, CHLOROPLASTIC"/>
    <property type="match status" value="1"/>
</dbReference>
<evidence type="ECO:0000256" key="2">
    <source>
        <dbReference type="ARBA" id="ARBA00007349"/>
    </source>
</evidence>
<dbReference type="InterPro" id="IPR001898">
    <property type="entry name" value="SLC13A/DASS"/>
</dbReference>
<keyword evidence="3 6" id="KW-0812">Transmembrane</keyword>
<evidence type="ECO:0000256" key="6">
    <source>
        <dbReference type="SAM" id="Phobius"/>
    </source>
</evidence>
<dbReference type="Pfam" id="PF00939">
    <property type="entry name" value="Na_sulph_symp"/>
    <property type="match status" value="1"/>
</dbReference>
<evidence type="ECO:0000256" key="1">
    <source>
        <dbReference type="ARBA" id="ARBA00004141"/>
    </source>
</evidence>
<dbReference type="EMBL" id="JARGYU010000001">
    <property type="protein sequence ID" value="MDZ5761219.1"/>
    <property type="molecule type" value="Genomic_DNA"/>
</dbReference>
<feature type="transmembrane region" description="Helical" evidence="6">
    <location>
        <begin position="270"/>
        <end position="292"/>
    </location>
</feature>
<keyword evidence="4 6" id="KW-1133">Transmembrane helix</keyword>
<evidence type="ECO:0000313" key="7">
    <source>
        <dbReference type="EMBL" id="MDZ5761219.1"/>
    </source>
</evidence>
<dbReference type="GO" id="GO:0016020">
    <property type="term" value="C:membrane"/>
    <property type="evidence" value="ECO:0007669"/>
    <property type="project" value="UniProtKB-SubCell"/>
</dbReference>
<sequence>MKKLLNNIINPFKSSKYFPIFIIFIFISFIYIIWENNPSGIQNESWHITIIFFATIILIITNILPLGVCAIFGITVATLTKSLTIHTALSGFSSTVTWLVICAFFLSDGIIKTGLGKRLAYIMLCKFGKTILGTSYSIIFTELLLAPLVPSASARSGGIMLPIIQNINEQYQQNFGEDKKLNKFFMMLLYHTNIITSAMFLTAMAANPLALSIAKNYGVNITWFDWFYKFAIPGFISLIILPHILLFLIKPTINSKQDLREITNKELKKLNLIGSSEIIMIILFICLIISWMTEKFTGINSTLSAMVIILIMLLLNIINWQDIIKNSSAWDCLFWYGILVMMADVVGKSGSFEFIASLLNNKIQHLDKLIGIIIIGIFYIYSHYFFASTTAHIMTLMGISLNIAVNMNFNPTISTLVFSSLSVLSGGYTHYGLSSGPAIFAKQHLTVREWWKISLYVTNLNIFIWIIAITI</sequence>
<evidence type="ECO:0000256" key="5">
    <source>
        <dbReference type="ARBA" id="ARBA00023136"/>
    </source>
</evidence>
<dbReference type="AlphaFoldDB" id="A0AAE4VKY1"/>
<feature type="transmembrane region" description="Helical" evidence="6">
    <location>
        <begin position="85"/>
        <end position="107"/>
    </location>
</feature>
<proteinExistence type="inferred from homology"/>
<evidence type="ECO:0000313" key="8">
    <source>
        <dbReference type="Proteomes" id="UP001289135"/>
    </source>
</evidence>
<dbReference type="PIRSF" id="PIRSF002457">
    <property type="entry name" value="DASS"/>
    <property type="match status" value="1"/>
</dbReference>
<feature type="transmembrane region" description="Helical" evidence="6">
    <location>
        <begin position="330"/>
        <end position="349"/>
    </location>
</feature>
<feature type="transmembrane region" description="Helical" evidence="6">
    <location>
        <begin position="369"/>
        <end position="387"/>
    </location>
</feature>
<feature type="transmembrane region" description="Helical" evidence="6">
    <location>
        <begin position="46"/>
        <end position="79"/>
    </location>
</feature>
<dbReference type="Proteomes" id="UP001289135">
    <property type="component" value="Unassembled WGS sequence"/>
</dbReference>
<feature type="transmembrane region" description="Helical" evidence="6">
    <location>
        <begin position="184"/>
        <end position="206"/>
    </location>
</feature>
<evidence type="ECO:0000256" key="4">
    <source>
        <dbReference type="ARBA" id="ARBA00022989"/>
    </source>
</evidence>
<protein>
    <submittedName>
        <fullName evidence="7">Anion permease superfamily protein</fullName>
    </submittedName>
</protein>
<dbReference type="InterPro" id="IPR030676">
    <property type="entry name" value="CitT-rel"/>
</dbReference>
<name>A0AAE4VKY1_9RICK</name>
<feature type="transmembrane region" description="Helical" evidence="6">
    <location>
        <begin position="298"/>
        <end position="318"/>
    </location>
</feature>
<comment type="caution">
    <text evidence="7">The sequence shown here is derived from an EMBL/GenBank/DDBJ whole genome shotgun (WGS) entry which is preliminary data.</text>
</comment>
<feature type="transmembrane region" description="Helical" evidence="6">
    <location>
        <begin position="17"/>
        <end position="34"/>
    </location>
</feature>
<evidence type="ECO:0000256" key="3">
    <source>
        <dbReference type="ARBA" id="ARBA00022692"/>
    </source>
</evidence>
<dbReference type="RefSeq" id="WP_322498637.1">
    <property type="nucleotide sequence ID" value="NZ_JARGYU010000001.1"/>
</dbReference>